<feature type="domain" description="Peptidase M16 C-terminal" evidence="9">
    <location>
        <begin position="240"/>
        <end position="417"/>
    </location>
</feature>
<evidence type="ECO:0000259" key="10">
    <source>
        <dbReference type="Pfam" id="PF16187"/>
    </source>
</evidence>
<evidence type="ECO:0000313" key="12">
    <source>
        <dbReference type="EMBL" id="CCH46140.1"/>
    </source>
</evidence>
<dbReference type="InterPro" id="IPR011249">
    <property type="entry name" value="Metalloenz_LuxS/M16"/>
</dbReference>
<evidence type="ECO:0000256" key="2">
    <source>
        <dbReference type="ARBA" id="ARBA00022670"/>
    </source>
</evidence>
<dbReference type="InParanoid" id="K0KLK0"/>
<dbReference type="Gene3D" id="3.30.830.10">
    <property type="entry name" value="Metalloenzyme, LuxS/M16 peptidase-like"/>
    <property type="match status" value="4"/>
</dbReference>
<dbReference type="InterPro" id="IPR001431">
    <property type="entry name" value="Pept_M16_Zn_BS"/>
</dbReference>
<protein>
    <submittedName>
        <fullName evidence="12">Insulysin</fullName>
        <ecNumber evidence="12">3.4.24.56</ecNumber>
    </submittedName>
</protein>
<dbReference type="GO" id="GO:0043171">
    <property type="term" value="P:peptide catabolic process"/>
    <property type="evidence" value="ECO:0007669"/>
    <property type="project" value="TreeGrafter"/>
</dbReference>
<dbReference type="FunCoup" id="K0KLK0">
    <property type="interactions" value="1040"/>
</dbReference>
<dbReference type="Proteomes" id="UP000009328">
    <property type="component" value="Unassembled WGS sequence"/>
</dbReference>
<evidence type="ECO:0000256" key="3">
    <source>
        <dbReference type="ARBA" id="ARBA00022723"/>
    </source>
</evidence>
<dbReference type="GO" id="GO:0005829">
    <property type="term" value="C:cytosol"/>
    <property type="evidence" value="ECO:0007669"/>
    <property type="project" value="TreeGrafter"/>
</dbReference>
<dbReference type="FunFam" id="3.30.830.10:FF:000005">
    <property type="entry name" value="nardilysin isoform X1"/>
    <property type="match status" value="1"/>
</dbReference>
<keyword evidence="5" id="KW-0862">Zinc</keyword>
<dbReference type="EMBL" id="CAIF01000230">
    <property type="protein sequence ID" value="CCH46140.1"/>
    <property type="molecule type" value="Genomic_DNA"/>
</dbReference>
<dbReference type="InterPro" id="IPR007863">
    <property type="entry name" value="Peptidase_M16_C"/>
</dbReference>
<evidence type="ECO:0000256" key="6">
    <source>
        <dbReference type="ARBA" id="ARBA00023049"/>
    </source>
</evidence>
<dbReference type="MEROPS" id="M16.008"/>
<dbReference type="GO" id="GO:0004222">
    <property type="term" value="F:metalloendopeptidase activity"/>
    <property type="evidence" value="ECO:0007669"/>
    <property type="project" value="UniProtKB-EC"/>
</dbReference>
<dbReference type="SUPFAM" id="SSF63411">
    <property type="entry name" value="LuxS/MPP-like metallohydrolase"/>
    <property type="match status" value="4"/>
</dbReference>
<dbReference type="Pfam" id="PF00675">
    <property type="entry name" value="Peptidase_M16"/>
    <property type="match status" value="1"/>
</dbReference>
<feature type="domain" description="Coenzyme PQQ synthesis protein F-like C-terminal lobe" evidence="11">
    <location>
        <begin position="811"/>
        <end position="908"/>
    </location>
</feature>
<reference evidence="12 13" key="1">
    <citation type="journal article" date="2012" name="Eukaryot. Cell">
        <title>Draft genome sequence of Wickerhamomyces ciferrii NRRL Y-1031 F-60-10.</title>
        <authorList>
            <person name="Schneider J."/>
            <person name="Andrea H."/>
            <person name="Blom J."/>
            <person name="Jaenicke S."/>
            <person name="Ruckert C."/>
            <person name="Schorsch C."/>
            <person name="Szczepanowski R."/>
            <person name="Farwick M."/>
            <person name="Goesmann A."/>
            <person name="Puhler A."/>
            <person name="Schaffer S."/>
            <person name="Tauch A."/>
            <person name="Kohler T."/>
            <person name="Brinkrolf K."/>
        </authorList>
    </citation>
    <scope>NUCLEOTIDE SEQUENCE [LARGE SCALE GENOMIC DNA]</scope>
    <source>
        <strain evidence="13">ATCC 14091 / BCRC 22168 / CBS 111 / JCM 3599 / NBRC 0793 / NRRL Y-1031 F-60-10</strain>
    </source>
</reference>
<dbReference type="FunFam" id="3.30.830.10:FF:000003">
    <property type="entry name" value="Insulin-degrading enzyme"/>
    <property type="match status" value="1"/>
</dbReference>
<evidence type="ECO:0000259" key="9">
    <source>
        <dbReference type="Pfam" id="PF05193"/>
    </source>
</evidence>
<gene>
    <name evidence="12" type="ORF">BN7_5728</name>
</gene>
<dbReference type="Pfam" id="PF16187">
    <property type="entry name" value="Peptidase_M16_M"/>
    <property type="match status" value="1"/>
</dbReference>
<accession>K0KLK0</accession>
<name>K0KLK0_WICCF</name>
<dbReference type="GO" id="GO:0046872">
    <property type="term" value="F:metal ion binding"/>
    <property type="evidence" value="ECO:0007669"/>
    <property type="project" value="UniProtKB-KW"/>
</dbReference>
<evidence type="ECO:0000259" key="11">
    <source>
        <dbReference type="Pfam" id="PF22456"/>
    </source>
</evidence>
<feature type="domain" description="Peptidase M16 N-terminal" evidence="8">
    <location>
        <begin position="78"/>
        <end position="213"/>
    </location>
</feature>
<dbReference type="eggNOG" id="KOG0959">
    <property type="taxonomic scope" value="Eukaryota"/>
</dbReference>
<evidence type="ECO:0000259" key="8">
    <source>
        <dbReference type="Pfam" id="PF00675"/>
    </source>
</evidence>
<dbReference type="FunFam" id="3.30.830.10:FF:000004">
    <property type="entry name" value="Putative insulin-degrading enzyme"/>
    <property type="match status" value="1"/>
</dbReference>
<dbReference type="Pfam" id="PF05193">
    <property type="entry name" value="Peptidase_M16_C"/>
    <property type="match status" value="1"/>
</dbReference>
<dbReference type="PANTHER" id="PTHR43690">
    <property type="entry name" value="NARDILYSIN"/>
    <property type="match status" value="1"/>
</dbReference>
<evidence type="ECO:0000256" key="1">
    <source>
        <dbReference type="ARBA" id="ARBA00007261"/>
    </source>
</evidence>
<proteinExistence type="inferred from homology"/>
<dbReference type="InterPro" id="IPR050626">
    <property type="entry name" value="Peptidase_M16"/>
</dbReference>
<comment type="similarity">
    <text evidence="1 7">Belongs to the peptidase M16 family.</text>
</comment>
<keyword evidence="6" id="KW-0482">Metalloprotease</keyword>
<organism evidence="12 13">
    <name type="scientific">Wickerhamomyces ciferrii (strain ATCC 14091 / BCRC 22168 / CBS 111 / JCM 3599 / NBRC 0793 / NRRL Y-1031 F-60-10)</name>
    <name type="common">Yeast</name>
    <name type="synonym">Pichia ciferrii</name>
    <dbReference type="NCBI Taxonomy" id="1206466"/>
    <lineage>
        <taxon>Eukaryota</taxon>
        <taxon>Fungi</taxon>
        <taxon>Dikarya</taxon>
        <taxon>Ascomycota</taxon>
        <taxon>Saccharomycotina</taxon>
        <taxon>Saccharomycetes</taxon>
        <taxon>Phaffomycetales</taxon>
        <taxon>Wickerhamomycetaceae</taxon>
        <taxon>Wickerhamomyces</taxon>
    </lineage>
</organism>
<keyword evidence="3" id="KW-0479">Metal-binding</keyword>
<dbReference type="Pfam" id="PF22456">
    <property type="entry name" value="PqqF-like_C_4"/>
    <property type="match status" value="1"/>
</dbReference>
<dbReference type="PROSITE" id="PS00143">
    <property type="entry name" value="INSULINASE"/>
    <property type="match status" value="1"/>
</dbReference>
<dbReference type="EC" id="3.4.24.56" evidence="12"/>
<evidence type="ECO:0000256" key="7">
    <source>
        <dbReference type="RuleBase" id="RU004447"/>
    </source>
</evidence>
<dbReference type="InterPro" id="IPR011765">
    <property type="entry name" value="Pept_M16_N"/>
</dbReference>
<feature type="domain" description="Peptidase M16 middle/third" evidence="10">
    <location>
        <begin position="424"/>
        <end position="704"/>
    </location>
</feature>
<sequence length="1007" mass="115889">MKIFPIAQSLLRISFNRFTHLPFQASFPTSTQNAFDPIATRLPFRTMATFQTSNKIEKPDLDDRDYKILNLENGLTALLISDSKTDKSAAALDVNVGSFSDYEHLPGLAHFCEHLLFMGTKKYPSENEYSSYLSNHGGHSNAYTAAEDTNYYFEVNHQYLEGALDRFSQFFISPLFDASCKDREIRAVDSENKKNLQSDLWRLYQLEKSLSNPVHPFHKFSTGNLETLEEIPKSQGIDVREELLKFYKDSYSANLMKLAIIGREDLETLEKWVIEKFKDVPNFGVSKPQFESAPYTQNEAKKLIKAKPVMSKNKLALSFIAPDHQKHWEVHTGHYFSHLIGHEGNGSLLAFLKTKSWANGLSAGGYSVSEGCGQFSIDIDLTEEGLKYYEDVLYATFQYLELLRVSLPQKWIYDELKDVSEMNFRFKQKSSPSGTVSKLAKDLQKTFIPDENVISRSVLRSYNPDLISEYGNALNVDNVRVTLISQNVKTDKQEKWYGTEYSVEDLSEELISKLRKPALNGDLHLPNPNDFIPTNFEVEKLEDVEPLKKPALLKSDDKIRAWYKKDDQFWVPKGYIQLLINLPITVATPVNNVLTNLFVDLLDDALIDTSYQAELAGLSFSLHQGKEGLVLEVAGYNEKAPVLLREVLKKLVSFKATEDRFNVFKEKYTRNLKNYGYKVPYSQISSVFANILNENTWEVEEKLSVLENITFEDLSNFTPLIFKQTFVETLIEGNFQPKEAHEIISVIEDNIKAEPLTKTQKVKSRSFWIPDNKAYRYEKDLPDEKNKNTCVQHFIQVGELKDRPLQCITELLAQLIKEPAFDTLRTKEQLGYIVFSGLLESRTTFGIRVIVQSERNSTYLESRIDNFFKQYHTTLKELSEEEFEKNKEALINRKLETLKNLGHENNRFLRAISNGFYDFLHNETETEILKKITKAEMLEFYENKILQNHSKLIINLHSKANEDHETVEGYPTGEVIEDVGELRSLFYLTPSAKPVEELTIENFKPKL</sequence>
<keyword evidence="2" id="KW-0645">Protease</keyword>
<evidence type="ECO:0000256" key="5">
    <source>
        <dbReference type="ARBA" id="ARBA00022833"/>
    </source>
</evidence>
<dbReference type="AlphaFoldDB" id="K0KLK0"/>
<dbReference type="PANTHER" id="PTHR43690:SF18">
    <property type="entry name" value="INSULIN-DEGRADING ENZYME-RELATED"/>
    <property type="match status" value="1"/>
</dbReference>
<comment type="caution">
    <text evidence="12">The sequence shown here is derived from an EMBL/GenBank/DDBJ whole genome shotgun (WGS) entry which is preliminary data.</text>
</comment>
<dbReference type="HOGENOM" id="CLU_004639_1_1_1"/>
<evidence type="ECO:0000313" key="13">
    <source>
        <dbReference type="Proteomes" id="UP000009328"/>
    </source>
</evidence>
<dbReference type="InterPro" id="IPR032632">
    <property type="entry name" value="Peptidase_M16_M"/>
</dbReference>
<dbReference type="InterPro" id="IPR054734">
    <property type="entry name" value="PqqF-like_C_4"/>
</dbReference>
<dbReference type="GO" id="GO:0005739">
    <property type="term" value="C:mitochondrion"/>
    <property type="evidence" value="ECO:0007669"/>
    <property type="project" value="TreeGrafter"/>
</dbReference>
<keyword evidence="13" id="KW-1185">Reference proteome</keyword>
<dbReference type="GO" id="GO:0051603">
    <property type="term" value="P:proteolysis involved in protein catabolic process"/>
    <property type="evidence" value="ECO:0007669"/>
    <property type="project" value="TreeGrafter"/>
</dbReference>
<dbReference type="STRING" id="1206466.K0KLK0"/>
<evidence type="ECO:0000256" key="4">
    <source>
        <dbReference type="ARBA" id="ARBA00022801"/>
    </source>
</evidence>
<keyword evidence="4 12" id="KW-0378">Hydrolase</keyword>